<evidence type="ECO:0000259" key="1">
    <source>
        <dbReference type="PROSITE" id="PS50125"/>
    </source>
</evidence>
<reference evidence="2 3" key="1">
    <citation type="submission" date="2019-09" db="EMBL/GenBank/DDBJ databases">
        <title>Draft genome sequences of 48 bacterial type strains from the CCUG.</title>
        <authorList>
            <person name="Tunovic T."/>
            <person name="Pineiro-Iglesias B."/>
            <person name="Unosson C."/>
            <person name="Inganas E."/>
            <person name="Ohlen M."/>
            <person name="Cardew S."/>
            <person name="Jensie-Markopoulos S."/>
            <person name="Salva-Serra F."/>
            <person name="Jaen-Luchoro D."/>
            <person name="Karlsson R."/>
            <person name="Svensson-Stadler L."/>
            <person name="Chun J."/>
            <person name="Moore E."/>
        </authorList>
    </citation>
    <scope>NUCLEOTIDE SEQUENCE [LARGE SCALE GENOMIC DNA]</scope>
    <source>
        <strain evidence="2 3">CCUG 30977</strain>
    </source>
</reference>
<dbReference type="RefSeq" id="WP_151124768.1">
    <property type="nucleotide sequence ID" value="NZ_VZPB01000035.1"/>
</dbReference>
<dbReference type="InterPro" id="IPR029787">
    <property type="entry name" value="Nucleotide_cyclase"/>
</dbReference>
<dbReference type="Proteomes" id="UP000430120">
    <property type="component" value="Unassembled WGS sequence"/>
</dbReference>
<dbReference type="GO" id="GO:0035556">
    <property type="term" value="P:intracellular signal transduction"/>
    <property type="evidence" value="ECO:0007669"/>
    <property type="project" value="InterPro"/>
</dbReference>
<accession>A0A643F9G7</accession>
<protein>
    <submittedName>
        <fullName evidence="2">Adenylate/guanylate cyclase domain-containing protein</fullName>
    </submittedName>
</protein>
<dbReference type="InterPro" id="IPR007890">
    <property type="entry name" value="CHASE2"/>
</dbReference>
<gene>
    <name evidence="2" type="ORF">F7Q92_14110</name>
</gene>
<sequence>APLLEALRVLPAGQAAQRLALDEHGQWRVPFQGPGGPGGGSFRYLSAAEVLAGHLPAGSLRGQLVLLGSSAPGLADLRATPVNPALPGVEIHALMLAGLLGGHLAQRPAWAPGYEAGLILLTLTATAWAVRRRSPARALTALAGVGAAVVGQALAWQQADRVLPLASALLLGGLYAAALLTRGLMHEWQQRRTLQRLFEQYLPPARARALAARGDTQALEASNRELTILFCDLRGFTTLSEHLPPQALRDLLNRYFGTVTDIVHRHGGTLDKFIGDAAMAFWNAPIAQPDHAVRAVRAALDLAQAAGPLSAQLRAQGLPGVRFGIGLATGTVCVGDLGTPQRRTYTAVGDAVNLAARLEALTRELDVALLVADSTRAACGQQLDAAVDWLEVDECQVKGRQQSVTVFTVLPASSPNRSTQQAQVQNWVLALRAARGDDARTARALLASLQQSLMPDAAALSTAPSHATAPAPWAALCARLSARLAQAPEADGTP</sequence>
<dbReference type="AlphaFoldDB" id="A0A643F9G7"/>
<name>A0A643F9G7_IDEDE</name>
<dbReference type="CDD" id="cd07302">
    <property type="entry name" value="CHD"/>
    <property type="match status" value="1"/>
</dbReference>
<dbReference type="GO" id="GO:0006171">
    <property type="term" value="P:cAMP biosynthetic process"/>
    <property type="evidence" value="ECO:0007669"/>
    <property type="project" value="TreeGrafter"/>
</dbReference>
<dbReference type="PANTHER" id="PTHR43081">
    <property type="entry name" value="ADENYLATE CYCLASE, TERMINAL-DIFFERENTIATION SPECIFIC-RELATED"/>
    <property type="match status" value="1"/>
</dbReference>
<organism evidence="2 3">
    <name type="scientific">Ideonella dechloratans</name>
    <dbReference type="NCBI Taxonomy" id="36863"/>
    <lineage>
        <taxon>Bacteria</taxon>
        <taxon>Pseudomonadati</taxon>
        <taxon>Pseudomonadota</taxon>
        <taxon>Betaproteobacteria</taxon>
        <taxon>Burkholderiales</taxon>
        <taxon>Sphaerotilaceae</taxon>
        <taxon>Ideonella</taxon>
    </lineage>
</organism>
<dbReference type="SMART" id="SM00044">
    <property type="entry name" value="CYCc"/>
    <property type="match status" value="1"/>
</dbReference>
<dbReference type="PROSITE" id="PS50125">
    <property type="entry name" value="GUANYLATE_CYCLASE_2"/>
    <property type="match status" value="1"/>
</dbReference>
<feature type="non-terminal residue" evidence="2">
    <location>
        <position position="1"/>
    </location>
</feature>
<dbReference type="OrthoDB" id="9802500at2"/>
<keyword evidence="3" id="KW-1185">Reference proteome</keyword>
<dbReference type="Pfam" id="PF00211">
    <property type="entry name" value="Guanylate_cyc"/>
    <property type="match status" value="1"/>
</dbReference>
<dbReference type="EMBL" id="VZPB01000035">
    <property type="protein sequence ID" value="KAB0579890.1"/>
    <property type="molecule type" value="Genomic_DNA"/>
</dbReference>
<evidence type="ECO:0000313" key="3">
    <source>
        <dbReference type="Proteomes" id="UP000430120"/>
    </source>
</evidence>
<dbReference type="InterPro" id="IPR050697">
    <property type="entry name" value="Adenylyl/Guanylyl_Cyclase_3/4"/>
</dbReference>
<dbReference type="Pfam" id="PF05226">
    <property type="entry name" value="CHASE2"/>
    <property type="match status" value="1"/>
</dbReference>
<dbReference type="SUPFAM" id="SSF55073">
    <property type="entry name" value="Nucleotide cyclase"/>
    <property type="match status" value="1"/>
</dbReference>
<dbReference type="Gene3D" id="3.30.70.1230">
    <property type="entry name" value="Nucleotide cyclase"/>
    <property type="match status" value="1"/>
</dbReference>
<evidence type="ECO:0000313" key="2">
    <source>
        <dbReference type="EMBL" id="KAB0579890.1"/>
    </source>
</evidence>
<proteinExistence type="predicted"/>
<comment type="caution">
    <text evidence="2">The sequence shown here is derived from an EMBL/GenBank/DDBJ whole genome shotgun (WGS) entry which is preliminary data.</text>
</comment>
<feature type="domain" description="Guanylate cyclase" evidence="1">
    <location>
        <begin position="227"/>
        <end position="359"/>
    </location>
</feature>
<dbReference type="InterPro" id="IPR001054">
    <property type="entry name" value="A/G_cyclase"/>
</dbReference>
<dbReference type="PANTHER" id="PTHR43081:SF1">
    <property type="entry name" value="ADENYLATE CYCLASE, TERMINAL-DIFFERENTIATION SPECIFIC"/>
    <property type="match status" value="1"/>
</dbReference>
<dbReference type="GO" id="GO:0004016">
    <property type="term" value="F:adenylate cyclase activity"/>
    <property type="evidence" value="ECO:0007669"/>
    <property type="project" value="UniProtKB-ARBA"/>
</dbReference>